<keyword evidence="1" id="KW-0812">Transmembrane</keyword>
<organism evidence="2 3">
    <name type="scientific">Dendrobium nobile</name>
    <name type="common">Orchid</name>
    <dbReference type="NCBI Taxonomy" id="94219"/>
    <lineage>
        <taxon>Eukaryota</taxon>
        <taxon>Viridiplantae</taxon>
        <taxon>Streptophyta</taxon>
        <taxon>Embryophyta</taxon>
        <taxon>Tracheophyta</taxon>
        <taxon>Spermatophyta</taxon>
        <taxon>Magnoliopsida</taxon>
        <taxon>Liliopsida</taxon>
        <taxon>Asparagales</taxon>
        <taxon>Orchidaceae</taxon>
        <taxon>Epidendroideae</taxon>
        <taxon>Malaxideae</taxon>
        <taxon>Dendrobiinae</taxon>
        <taxon>Dendrobium</taxon>
    </lineage>
</organism>
<dbReference type="AlphaFoldDB" id="A0A8T3AIK8"/>
<protein>
    <submittedName>
        <fullName evidence="2">Uncharacterized protein</fullName>
    </submittedName>
</protein>
<keyword evidence="3" id="KW-1185">Reference proteome</keyword>
<dbReference type="Proteomes" id="UP000829196">
    <property type="component" value="Unassembled WGS sequence"/>
</dbReference>
<keyword evidence="1" id="KW-0472">Membrane</keyword>
<proteinExistence type="predicted"/>
<keyword evidence="1" id="KW-1133">Transmembrane helix</keyword>
<comment type="caution">
    <text evidence="2">The sequence shown here is derived from an EMBL/GenBank/DDBJ whole genome shotgun (WGS) entry which is preliminary data.</text>
</comment>
<feature type="transmembrane region" description="Helical" evidence="1">
    <location>
        <begin position="57"/>
        <end position="81"/>
    </location>
</feature>
<evidence type="ECO:0000313" key="3">
    <source>
        <dbReference type="Proteomes" id="UP000829196"/>
    </source>
</evidence>
<gene>
    <name evidence="2" type="ORF">KFK09_022712</name>
</gene>
<dbReference type="EMBL" id="JAGYWB010000016">
    <property type="protein sequence ID" value="KAI0496396.1"/>
    <property type="molecule type" value="Genomic_DNA"/>
</dbReference>
<name>A0A8T3AIK8_DENNO</name>
<sequence length="109" mass="12474">MYHLFPLLHRIIVSNKTDFMNGRSISNNILLAQEIQHCLDDKVPRGTLFLNWILSKLMITLFVTLSTTSFNCLSLILLSLISLKFALKVHFHLSLLMEKVMVSLSPLMS</sequence>
<evidence type="ECO:0000256" key="1">
    <source>
        <dbReference type="SAM" id="Phobius"/>
    </source>
</evidence>
<accession>A0A8T3AIK8</accession>
<reference evidence="2" key="1">
    <citation type="journal article" date="2022" name="Front. Genet.">
        <title>Chromosome-Scale Assembly of the Dendrobium nobile Genome Provides Insights Into the Molecular Mechanism of the Biosynthesis of the Medicinal Active Ingredient of Dendrobium.</title>
        <authorList>
            <person name="Xu Q."/>
            <person name="Niu S.-C."/>
            <person name="Li K.-L."/>
            <person name="Zheng P.-J."/>
            <person name="Zhang X.-J."/>
            <person name="Jia Y."/>
            <person name="Liu Y."/>
            <person name="Niu Y.-X."/>
            <person name="Yu L.-H."/>
            <person name="Chen D.-F."/>
            <person name="Zhang G.-Q."/>
        </authorList>
    </citation>
    <scope>NUCLEOTIDE SEQUENCE</scope>
    <source>
        <tissue evidence="2">Leaf</tissue>
    </source>
</reference>
<evidence type="ECO:0000313" key="2">
    <source>
        <dbReference type="EMBL" id="KAI0496396.1"/>
    </source>
</evidence>